<dbReference type="Proteomes" id="UP001237292">
    <property type="component" value="Chromosome"/>
</dbReference>
<protein>
    <submittedName>
        <fullName evidence="2">Uncharacterized protein</fullName>
    </submittedName>
</protein>
<gene>
    <name evidence="2" type="ORF">QL104_11250</name>
</gene>
<evidence type="ECO:0000313" key="2">
    <source>
        <dbReference type="EMBL" id="WMN19934.1"/>
    </source>
</evidence>
<organism evidence="2 3">
    <name type="scientific">Pseudomonas piscis</name>
    <dbReference type="NCBI Taxonomy" id="2614538"/>
    <lineage>
        <taxon>Bacteria</taxon>
        <taxon>Pseudomonadati</taxon>
        <taxon>Pseudomonadota</taxon>
        <taxon>Gammaproteobacteria</taxon>
        <taxon>Pseudomonadales</taxon>
        <taxon>Pseudomonadaceae</taxon>
        <taxon>Pseudomonas</taxon>
    </lineage>
</organism>
<accession>A0ABY9NNA9</accession>
<sequence>MKWKRFKVVILYVGAGAMVVQAGRHLAGGVTDLDNVAPALFALGIAYYLARRARSCAG</sequence>
<keyword evidence="1" id="KW-0472">Membrane</keyword>
<evidence type="ECO:0000256" key="1">
    <source>
        <dbReference type="SAM" id="Phobius"/>
    </source>
</evidence>
<reference evidence="2 3" key="1">
    <citation type="journal article" date="2023" name="Access Microbiol">
        <title>The genome of a steinernematid-associated Pseudomonas piscis bacterium encodes the biosynthesis of insect toxins.</title>
        <authorList>
            <person name="Awori R.M."/>
            <person name="Hendre P."/>
            <person name="Amugune N.O."/>
        </authorList>
    </citation>
    <scope>NUCLEOTIDE SEQUENCE [LARGE SCALE GENOMIC DNA]</scope>
    <source>
        <strain evidence="2 3">75</strain>
    </source>
</reference>
<dbReference type="EMBL" id="CP133164">
    <property type="protein sequence ID" value="WMN19934.1"/>
    <property type="molecule type" value="Genomic_DNA"/>
</dbReference>
<dbReference type="RefSeq" id="WP_164485019.1">
    <property type="nucleotide sequence ID" value="NZ_CP133164.1"/>
</dbReference>
<keyword evidence="1" id="KW-1133">Transmembrane helix</keyword>
<name>A0ABY9NNA9_9PSED</name>
<proteinExistence type="predicted"/>
<keyword evidence="3" id="KW-1185">Reference proteome</keyword>
<keyword evidence="1" id="KW-0812">Transmembrane</keyword>
<evidence type="ECO:0000313" key="3">
    <source>
        <dbReference type="Proteomes" id="UP001237292"/>
    </source>
</evidence>
<feature type="transmembrane region" description="Helical" evidence="1">
    <location>
        <begin position="32"/>
        <end position="50"/>
    </location>
</feature>